<dbReference type="PANTHER" id="PTHR23313">
    <property type="entry name" value="TSEC1-RELATED"/>
    <property type="match status" value="1"/>
</dbReference>
<sequence length="377" mass="42561">MMMNESLAARQEALQRQNQELNQQVEAIEQRRQQLTSGSRPSSTTSLRGIRSPSPQTGSPPRRTNPSDQSDPKTNLEIELSASIHSLGSQDLKEVRHHLAKSESKEKVTSTSRNNSAKHSHSRKHHANDELSSQDAPRAAKKKSGSVGSNPDHISPVRSSDPESLSLEATVRFQKARLRVLQDEADAATAQAEKLHVGQNALKAEIENLKAENVALTKKNQQTQQLLDKQRELSAAQEDKQRILEGQLTSAQARVDDTQRAEKLASQQFRAKDVRLNRALEELEKVKAQLQDEKRNHSEQMVAKAEYDQVVRDNKKLDKQKGELLVAFKKQMKLIDLLKRQRIHMEVRFNELKVLLRMAAKMLSFTEAEFSKTLELG</sequence>
<protein>
    <submittedName>
        <fullName evidence="3">Testis-expressed protein 9</fullName>
    </submittedName>
</protein>
<dbReference type="EMBL" id="JASMQC010000002">
    <property type="protein sequence ID" value="KAK1947688.1"/>
    <property type="molecule type" value="Genomic_DNA"/>
</dbReference>
<feature type="compositionally biased region" description="Basic residues" evidence="2">
    <location>
        <begin position="116"/>
        <end position="126"/>
    </location>
</feature>
<feature type="region of interest" description="Disordered" evidence="2">
    <location>
        <begin position="21"/>
        <end position="73"/>
    </location>
</feature>
<feature type="coiled-coil region" evidence="1">
    <location>
        <begin position="273"/>
        <end position="300"/>
    </location>
</feature>
<dbReference type="AlphaFoldDB" id="A0AAD9H0U8"/>
<organism evidence="3 4">
    <name type="scientific">Phytophthora citrophthora</name>
    <dbReference type="NCBI Taxonomy" id="4793"/>
    <lineage>
        <taxon>Eukaryota</taxon>
        <taxon>Sar</taxon>
        <taxon>Stramenopiles</taxon>
        <taxon>Oomycota</taxon>
        <taxon>Peronosporomycetes</taxon>
        <taxon>Peronosporales</taxon>
        <taxon>Peronosporaceae</taxon>
        <taxon>Phytophthora</taxon>
    </lineage>
</organism>
<evidence type="ECO:0000256" key="2">
    <source>
        <dbReference type="SAM" id="MobiDB-lite"/>
    </source>
</evidence>
<keyword evidence="4" id="KW-1185">Reference proteome</keyword>
<evidence type="ECO:0000313" key="4">
    <source>
        <dbReference type="Proteomes" id="UP001259832"/>
    </source>
</evidence>
<comment type="caution">
    <text evidence="3">The sequence shown here is derived from an EMBL/GenBank/DDBJ whole genome shotgun (WGS) entry which is preliminary data.</text>
</comment>
<accession>A0AAD9H0U8</accession>
<gene>
    <name evidence="3" type="ORF">P3T76_001698</name>
</gene>
<keyword evidence="1" id="KW-0175">Coiled coil</keyword>
<dbReference type="Proteomes" id="UP001259832">
    <property type="component" value="Unassembled WGS sequence"/>
</dbReference>
<feature type="coiled-coil region" evidence="1">
    <location>
        <begin position="171"/>
        <end position="239"/>
    </location>
</feature>
<dbReference type="PANTHER" id="PTHR23313:SF0">
    <property type="entry name" value="TESTIS-EXPRESSED PROTEIN 9"/>
    <property type="match status" value="1"/>
</dbReference>
<evidence type="ECO:0000256" key="1">
    <source>
        <dbReference type="SAM" id="Coils"/>
    </source>
</evidence>
<name>A0AAD9H0U8_9STRA</name>
<feature type="region of interest" description="Disordered" evidence="2">
    <location>
        <begin position="91"/>
        <end position="164"/>
    </location>
</feature>
<proteinExistence type="predicted"/>
<reference evidence="3" key="1">
    <citation type="submission" date="2023-08" db="EMBL/GenBank/DDBJ databases">
        <title>Reference Genome Resource for the Citrus Pathogen Phytophthora citrophthora.</title>
        <authorList>
            <person name="Moller H."/>
            <person name="Coetzee B."/>
            <person name="Rose L.J."/>
            <person name="Van Niekerk J.M."/>
        </authorList>
    </citation>
    <scope>NUCLEOTIDE SEQUENCE</scope>
    <source>
        <strain evidence="3">STE-U-9442</strain>
    </source>
</reference>
<evidence type="ECO:0000313" key="3">
    <source>
        <dbReference type="EMBL" id="KAK1947688.1"/>
    </source>
</evidence>
<feature type="compositionally biased region" description="Polar residues" evidence="2">
    <location>
        <begin position="33"/>
        <end position="69"/>
    </location>
</feature>